<evidence type="ECO:0000313" key="13">
    <source>
        <dbReference type="Proteomes" id="UP000019384"/>
    </source>
</evidence>
<comment type="function">
    <text evidence="10">Component of the signal recognition particle (SRP) complex, a ribonucleoprotein complex that mediates the cotranslational targeting of secretory and membrane proteins to the endoplasmic reticulum (ER). The SRP complex interacts with the signal sequence in nascent secretory and membrane proteins and directs them to the membrane of the ER.</text>
</comment>
<reference evidence="12" key="2">
    <citation type="submission" date="2014-02" db="EMBL/GenBank/DDBJ databases">
        <title>Complete DNA sequence of /Kuraishia capsulata/ illustrates novel genomic features among budding yeasts (/Saccharomycotina/).</title>
        <authorList>
            <person name="Morales L."/>
            <person name="Noel B."/>
            <person name="Porcel B."/>
            <person name="Marcet-Houben M."/>
            <person name="Hullo M-F."/>
            <person name="Sacerdot C."/>
            <person name="Tekaia F."/>
            <person name="Leh-Louis V."/>
            <person name="Despons L."/>
            <person name="Khanna V."/>
            <person name="Aury J-M."/>
            <person name="Barbe V."/>
            <person name="Couloux A."/>
            <person name="Labadie K."/>
            <person name="Pelletier E."/>
            <person name="Souciet J-L."/>
            <person name="Boekhout T."/>
            <person name="Gabaldon T."/>
            <person name="Wincker P."/>
            <person name="Dujon B."/>
        </authorList>
    </citation>
    <scope>NUCLEOTIDE SEQUENCE</scope>
    <source>
        <strain evidence="12">CBS 1993</strain>
    </source>
</reference>
<dbReference type="GO" id="GO:0005786">
    <property type="term" value="C:signal recognition particle, endoplasmic reticulum targeting"/>
    <property type="evidence" value="ECO:0007669"/>
    <property type="project" value="UniProtKB-KW"/>
</dbReference>
<sequence length="570" mass="64483">MDFPLQSTFGVRSAAVLQSAEAYQKHRKRINKSLKKTRRSLKIHTKDTKNYSNKEKISKISENDYENDQRYGKILLETAERDLLIIEETRILMAVHPSKSKEKFIVSKYKTALKNALHLLEIISKESNEYKRLEAIVYTALIQGSLAISRKNWKIAIHAFSVARCSLQFLYAHNEISEEGGKEIYTEIIDTYIDPALRLALGKDSNNKTADLDNAARYHSHDNTVEFIVPAVEIISAKDASFVKASDEQASLKLIKEIQWSQFSATIKSEDVARKIMDAQSMLEQVKESDIASYDPALLSWQEALQTHRQEMDRIKNEDEDEAQDRYILLTYINYNYLILRIRRDVSLLVAVQSKAAKKSASNTMVLEHSKDAVRLLEGITGTIAEVKDLPGVGNDEDLTSSLDSLESYYSAQKVMQIYNAYLISGRFTEALALVVKASETVQLSKEITTEFPGTLPTNTDLIAFKENISSALRRVHVLAQYARETSESSTKEYISDHLDKCILASPSETLKHIVPLEIDLVPVAVKPVLFDVAFNFINYDAPAQKSFDEKKSEETADKKKKGLFGLFGR</sequence>
<keyword evidence="6 10" id="KW-0733">Signal recognition particle</keyword>
<dbReference type="OrthoDB" id="10255118at2759"/>
<proteinExistence type="inferred from homology"/>
<evidence type="ECO:0000313" key="12">
    <source>
        <dbReference type="EMBL" id="CDK24322.1"/>
    </source>
</evidence>
<dbReference type="STRING" id="1382522.W6MIV5"/>
<evidence type="ECO:0000256" key="6">
    <source>
        <dbReference type="ARBA" id="ARBA00023135"/>
    </source>
</evidence>
<dbReference type="RefSeq" id="XP_022456339.1">
    <property type="nucleotide sequence ID" value="XM_022604809.1"/>
</dbReference>
<dbReference type="EMBL" id="HG793125">
    <property type="protein sequence ID" value="CDK24322.1"/>
    <property type="molecule type" value="Genomic_DNA"/>
</dbReference>
<evidence type="ECO:0000256" key="7">
    <source>
        <dbReference type="ARBA" id="ARBA00023242"/>
    </source>
</evidence>
<evidence type="ECO:0000256" key="5">
    <source>
        <dbReference type="ARBA" id="ARBA00022884"/>
    </source>
</evidence>
<evidence type="ECO:0000256" key="1">
    <source>
        <dbReference type="ARBA" id="ARBA00004496"/>
    </source>
</evidence>
<evidence type="ECO:0000256" key="3">
    <source>
        <dbReference type="ARBA" id="ARBA00009352"/>
    </source>
</evidence>
<reference evidence="12" key="1">
    <citation type="submission" date="2013-12" db="EMBL/GenBank/DDBJ databases">
        <authorList>
            <person name="Genoscope - CEA"/>
        </authorList>
    </citation>
    <scope>NUCLEOTIDE SEQUENCE</scope>
    <source>
        <strain evidence="12">CBS 1993</strain>
    </source>
</reference>
<keyword evidence="11" id="KW-0175">Coiled coil</keyword>
<keyword evidence="7" id="KW-0539">Nucleus</keyword>
<dbReference type="HOGENOM" id="CLU_018649_2_1_1"/>
<dbReference type="AlphaFoldDB" id="W6MIV5"/>
<comment type="subcellular location">
    <subcellularLocation>
        <location evidence="1 10">Cytoplasm</location>
    </subcellularLocation>
    <subcellularLocation>
        <location evidence="2">Nucleus</location>
        <location evidence="2">Nucleolus</location>
    </subcellularLocation>
</comment>
<keyword evidence="8 10" id="KW-0687">Ribonucleoprotein</keyword>
<keyword evidence="13" id="KW-1185">Reference proteome</keyword>
<dbReference type="InterPro" id="IPR038253">
    <property type="entry name" value="SRP68_N_sf"/>
</dbReference>
<organism evidence="12 13">
    <name type="scientific">Kuraishia capsulata CBS 1993</name>
    <dbReference type="NCBI Taxonomy" id="1382522"/>
    <lineage>
        <taxon>Eukaryota</taxon>
        <taxon>Fungi</taxon>
        <taxon>Dikarya</taxon>
        <taxon>Ascomycota</taxon>
        <taxon>Saccharomycotina</taxon>
        <taxon>Pichiomycetes</taxon>
        <taxon>Pichiales</taxon>
        <taxon>Pichiaceae</taxon>
        <taxon>Kuraishia</taxon>
    </lineage>
</organism>
<feature type="coiled-coil region" evidence="11">
    <location>
        <begin position="298"/>
        <end position="325"/>
    </location>
</feature>
<dbReference type="GeneID" id="34517727"/>
<gene>
    <name evidence="12" type="ORF">KUCA_T00000282001</name>
</gene>
<evidence type="ECO:0000256" key="8">
    <source>
        <dbReference type="ARBA" id="ARBA00023274"/>
    </source>
</evidence>
<evidence type="ECO:0000256" key="2">
    <source>
        <dbReference type="ARBA" id="ARBA00004604"/>
    </source>
</evidence>
<dbReference type="GO" id="GO:0005730">
    <property type="term" value="C:nucleolus"/>
    <property type="evidence" value="ECO:0007669"/>
    <property type="project" value="UniProtKB-SubCell"/>
</dbReference>
<dbReference type="PIRSF" id="PIRSF038995">
    <property type="entry name" value="SRP68"/>
    <property type="match status" value="1"/>
</dbReference>
<dbReference type="PANTHER" id="PTHR12860">
    <property type="entry name" value="SIGNAL RECOGNITION PARTICLE 68 KDA PROTEIN"/>
    <property type="match status" value="1"/>
</dbReference>
<evidence type="ECO:0000256" key="4">
    <source>
        <dbReference type="ARBA" id="ARBA00022490"/>
    </source>
</evidence>
<dbReference type="Pfam" id="PF16969">
    <property type="entry name" value="SRP68"/>
    <property type="match status" value="1"/>
</dbReference>
<dbReference type="Gene3D" id="1.10.3450.40">
    <property type="entry name" value="Signal recognition particle, SRP68 subunit, RNA-binding domain"/>
    <property type="match status" value="1"/>
</dbReference>
<dbReference type="GO" id="GO:0008312">
    <property type="term" value="F:7S RNA binding"/>
    <property type="evidence" value="ECO:0007669"/>
    <property type="project" value="InterPro"/>
</dbReference>
<comment type="similarity">
    <text evidence="3 10">Belongs to the SRP68 family.</text>
</comment>
<dbReference type="CDD" id="cd15481">
    <property type="entry name" value="SRP68-RBD"/>
    <property type="match status" value="1"/>
</dbReference>
<dbReference type="GO" id="GO:0006614">
    <property type="term" value="P:SRP-dependent cotranslational protein targeting to membrane"/>
    <property type="evidence" value="ECO:0007669"/>
    <property type="project" value="InterPro"/>
</dbReference>
<evidence type="ECO:0000256" key="10">
    <source>
        <dbReference type="PIRNR" id="PIRNR038995"/>
    </source>
</evidence>
<evidence type="ECO:0000256" key="11">
    <source>
        <dbReference type="SAM" id="Coils"/>
    </source>
</evidence>
<accession>W6MIV5</accession>
<protein>
    <recommendedName>
        <fullName evidence="9 10">Signal recognition particle subunit SRP68</fullName>
        <shortName evidence="10">SRP68</shortName>
    </recommendedName>
</protein>
<dbReference type="GO" id="GO:0005047">
    <property type="term" value="F:signal recognition particle binding"/>
    <property type="evidence" value="ECO:0007669"/>
    <property type="project" value="InterPro"/>
</dbReference>
<dbReference type="Proteomes" id="UP000019384">
    <property type="component" value="Unassembled WGS sequence"/>
</dbReference>
<keyword evidence="5 10" id="KW-0694">RNA-binding</keyword>
<name>W6MIV5_9ASCO</name>
<dbReference type="GO" id="GO:0030942">
    <property type="term" value="F:endoplasmic reticulum signal peptide binding"/>
    <property type="evidence" value="ECO:0007669"/>
    <property type="project" value="InterPro"/>
</dbReference>
<keyword evidence="4 10" id="KW-0963">Cytoplasm</keyword>
<dbReference type="InterPro" id="IPR034652">
    <property type="entry name" value="SRP68-RBD"/>
</dbReference>
<evidence type="ECO:0000256" key="9">
    <source>
        <dbReference type="ARBA" id="ARBA00029498"/>
    </source>
</evidence>
<dbReference type="InterPro" id="IPR026258">
    <property type="entry name" value="SRP68"/>
</dbReference>
<dbReference type="PANTHER" id="PTHR12860:SF0">
    <property type="entry name" value="SIGNAL RECOGNITION PARTICLE SUBUNIT SRP68"/>
    <property type="match status" value="1"/>
</dbReference>